<dbReference type="PANTHER" id="PTHR14942:SF0">
    <property type="entry name" value="U11_U12 SMALL NUCLEAR RIBONUCLEOPROTEIN 25 KDA PROTEIN"/>
    <property type="match status" value="1"/>
</dbReference>
<proteinExistence type="predicted"/>
<dbReference type="CDD" id="cd17058">
    <property type="entry name" value="Ubl_SNRNP25"/>
    <property type="match status" value="1"/>
</dbReference>
<dbReference type="GO" id="GO:0005689">
    <property type="term" value="C:U12-type spliceosomal complex"/>
    <property type="evidence" value="ECO:0007669"/>
    <property type="project" value="TreeGrafter"/>
</dbReference>
<dbReference type="EMBL" id="JBBCAQ010000006">
    <property type="protein sequence ID" value="KAK7603852.1"/>
    <property type="molecule type" value="Genomic_DNA"/>
</dbReference>
<dbReference type="InterPro" id="IPR029071">
    <property type="entry name" value="Ubiquitin-like_domsf"/>
</dbReference>
<dbReference type="Pfam" id="PF18036">
    <property type="entry name" value="Ubiquitin_4"/>
    <property type="match status" value="1"/>
</dbReference>
<dbReference type="InterPro" id="IPR039690">
    <property type="entry name" value="SNRNP25"/>
</dbReference>
<name>A0AAN9TUB6_9HEMI</name>
<reference evidence="2 3" key="1">
    <citation type="submission" date="2024-03" db="EMBL/GenBank/DDBJ databases">
        <title>Adaptation during the transition from Ophiocordyceps entomopathogen to insect associate is accompanied by gene loss and intensified selection.</title>
        <authorList>
            <person name="Ward C.M."/>
            <person name="Onetto C.A."/>
            <person name="Borneman A.R."/>
        </authorList>
    </citation>
    <scope>NUCLEOTIDE SEQUENCE [LARGE SCALE GENOMIC DNA]</scope>
    <source>
        <strain evidence="2">AWRI1</strain>
        <tissue evidence="2">Single Adult Female</tissue>
    </source>
</reference>
<evidence type="ECO:0000313" key="3">
    <source>
        <dbReference type="Proteomes" id="UP001367676"/>
    </source>
</evidence>
<gene>
    <name evidence="2" type="ORF">V9T40_003851</name>
</gene>
<organism evidence="2 3">
    <name type="scientific">Parthenolecanium corni</name>
    <dbReference type="NCBI Taxonomy" id="536013"/>
    <lineage>
        <taxon>Eukaryota</taxon>
        <taxon>Metazoa</taxon>
        <taxon>Ecdysozoa</taxon>
        <taxon>Arthropoda</taxon>
        <taxon>Hexapoda</taxon>
        <taxon>Insecta</taxon>
        <taxon>Pterygota</taxon>
        <taxon>Neoptera</taxon>
        <taxon>Paraneoptera</taxon>
        <taxon>Hemiptera</taxon>
        <taxon>Sternorrhyncha</taxon>
        <taxon>Coccoidea</taxon>
        <taxon>Coccidae</taxon>
        <taxon>Parthenolecanium</taxon>
    </lineage>
</organism>
<dbReference type="InterPro" id="IPR040610">
    <property type="entry name" value="SNRNP25_ubiquitin"/>
</dbReference>
<dbReference type="PANTHER" id="PTHR14942">
    <property type="entry name" value="U11/U12 SMALL NUCLEAR RIBONUCLEOPROTEIN 25 KDA PROTEIN"/>
    <property type="match status" value="1"/>
</dbReference>
<dbReference type="GO" id="GO:0000398">
    <property type="term" value="P:mRNA splicing, via spliceosome"/>
    <property type="evidence" value="ECO:0007669"/>
    <property type="project" value="InterPro"/>
</dbReference>
<protein>
    <recommendedName>
        <fullName evidence="1">SNRNP25 ubiquitin-like domain-containing protein</fullName>
    </recommendedName>
</protein>
<dbReference type="Proteomes" id="UP001367676">
    <property type="component" value="Unassembled WGS sequence"/>
</dbReference>
<accession>A0AAN9TUB6</accession>
<evidence type="ECO:0000313" key="2">
    <source>
        <dbReference type="EMBL" id="KAK7603852.1"/>
    </source>
</evidence>
<dbReference type="Gene3D" id="3.10.20.90">
    <property type="entry name" value="Phosphatidylinositol 3-kinase Catalytic Subunit, Chain A, domain 1"/>
    <property type="match status" value="1"/>
</dbReference>
<keyword evidence="3" id="KW-1185">Reference proteome</keyword>
<dbReference type="AlphaFoldDB" id="A0AAN9TUB6"/>
<evidence type="ECO:0000259" key="1">
    <source>
        <dbReference type="Pfam" id="PF18036"/>
    </source>
</evidence>
<comment type="caution">
    <text evidence="2">The sequence shown here is derived from an EMBL/GenBank/DDBJ whole genome shotgun (WGS) entry which is preliminary data.</text>
</comment>
<feature type="domain" description="SNRNP25 ubiquitin-like" evidence="1">
    <location>
        <begin position="65"/>
        <end position="153"/>
    </location>
</feature>
<dbReference type="SUPFAM" id="SSF54236">
    <property type="entry name" value="Ubiquitin-like"/>
    <property type="match status" value="1"/>
</dbReference>
<sequence length="161" mass="18375">MESSLPSNEDDNLDDISLTHEELLKVTKSTLGELLQNDPVVHDLPPDVTIEEIEALTAVLHGQSMTVTVKRGENDDVPVIVKRENSTVSDLKRAFRRAMTLKLRRNGERCKISWKHVWRVHWLSCDGCVLDNDHGLLKDFGVVNKSKVVFVPKLKRKKKKR</sequence>